<name>A0A2A5SPB0_LACLC</name>
<protein>
    <submittedName>
        <fullName evidence="4">Relaxase</fullName>
    </submittedName>
</protein>
<dbReference type="Pfam" id="PF03432">
    <property type="entry name" value="Relaxase"/>
    <property type="match status" value="1"/>
</dbReference>
<comment type="caution">
    <text evidence="4">The sequence shown here is derived from an EMBL/GenBank/DDBJ whole genome shotgun (WGS) entry which is preliminary data.</text>
</comment>
<dbReference type="AlphaFoldDB" id="A0A2A5SPB0"/>
<keyword evidence="1" id="KW-0175">Coiled coil</keyword>
<gene>
    <name evidence="4" type="ORF">RU92_GL001608</name>
</gene>
<evidence type="ECO:0000313" key="5">
    <source>
        <dbReference type="Proteomes" id="UP000218711"/>
    </source>
</evidence>
<dbReference type="InterPro" id="IPR048299">
    <property type="entry name" value="LtrB_central"/>
</dbReference>
<proteinExistence type="predicted"/>
<dbReference type="Proteomes" id="UP000218711">
    <property type="component" value="Unassembled WGS sequence"/>
</dbReference>
<dbReference type="InterPro" id="IPR005094">
    <property type="entry name" value="Endonuclease_MobA/VirD2"/>
</dbReference>
<evidence type="ECO:0000256" key="1">
    <source>
        <dbReference type="SAM" id="Coils"/>
    </source>
</evidence>
<feature type="coiled-coil region" evidence="1">
    <location>
        <begin position="380"/>
        <end position="441"/>
    </location>
</feature>
<reference evidence="4 5" key="1">
    <citation type="submission" date="2014-12" db="EMBL/GenBank/DDBJ databases">
        <title>Draft genome sequences of 10 type strains of Lactococcus.</title>
        <authorList>
            <person name="Sun Z."/>
            <person name="Zhong Z."/>
            <person name="Liu W."/>
            <person name="Zhang W."/>
            <person name="Zhang H."/>
        </authorList>
    </citation>
    <scope>NUCLEOTIDE SEQUENCE [LARGE SCALE GENOMIC DNA]</scope>
    <source>
        <strain evidence="4 5">DSM 21502</strain>
    </source>
</reference>
<dbReference type="EMBL" id="JXKC01000020">
    <property type="protein sequence ID" value="PCS15649.1"/>
    <property type="molecule type" value="Genomic_DNA"/>
</dbReference>
<feature type="domain" description="MobA/VirD2-like nuclease" evidence="2">
    <location>
        <begin position="3"/>
        <end position="121"/>
    </location>
</feature>
<dbReference type="Pfam" id="PF20874">
    <property type="entry name" value="Relaxase_M"/>
    <property type="match status" value="1"/>
</dbReference>
<accession>A0A2A5SPB0</accession>
<sequence length="468" mass="55140">MNNVHNAEFEMLRTRRFAQKLKGHYSNGKDEVFAHHIIQSFPPDAKITKEQAHEIGEKMMLQFTEGKHEFVIATHVDKGHLHNHIIFNATSNVDLKKFRWKKVTASLLYKISNDVSLEYGIEPIKSTLDSKYKAYEKYRKEMTFSNEIKQRLNFLISQSSSFEDFQRKLPLLNLQGDFYTKSGKLKKYATYKLLDFPQQRAKRDATLSKKGDYLLKNLEEQFKKNEVVLSEDELIEGYEKIKRDVFALPDVEIIIEPWQVSQQDEDFIYLTFDYGIKNQGEVRIHKSQFLTQEDGNYKLQLKHSDFFLLVDSEHQSKSRYIKSSVLVEQLTTDNLRPPTKFYSARKEFIFALDSLNFLAQKNIHTGEQVEDYFSVLKNKLEESAQAIENVDRKIEAVVEQYKYKNPSLEIKKKLEGLYLQNDELKALHQEITKTIDQVEQISEYSLGHKERLQYIPKEKQEQKQSPKY</sequence>
<evidence type="ECO:0000259" key="3">
    <source>
        <dbReference type="Pfam" id="PF20874"/>
    </source>
</evidence>
<organism evidence="4 5">
    <name type="scientific">Lactococcus cremoris subsp. tructae</name>
    <dbReference type="NCBI Taxonomy" id="542833"/>
    <lineage>
        <taxon>Bacteria</taxon>
        <taxon>Bacillati</taxon>
        <taxon>Bacillota</taxon>
        <taxon>Bacilli</taxon>
        <taxon>Lactobacillales</taxon>
        <taxon>Streptococcaceae</taxon>
        <taxon>Lactococcus</taxon>
    </lineage>
</organism>
<evidence type="ECO:0000259" key="2">
    <source>
        <dbReference type="Pfam" id="PF03432"/>
    </source>
</evidence>
<evidence type="ECO:0000313" key="4">
    <source>
        <dbReference type="EMBL" id="PCS15649.1"/>
    </source>
</evidence>
<feature type="domain" description="Group II intron-interrupted relaxase LtrB central" evidence="3">
    <location>
        <begin position="250"/>
        <end position="331"/>
    </location>
</feature>